<keyword evidence="15" id="KW-1185">Reference proteome</keyword>
<dbReference type="InterPro" id="IPR003661">
    <property type="entry name" value="HisK_dim/P_dom"/>
</dbReference>
<evidence type="ECO:0000313" key="15">
    <source>
        <dbReference type="Proteomes" id="UP001500253"/>
    </source>
</evidence>
<evidence type="ECO:0000256" key="10">
    <source>
        <dbReference type="ARBA" id="ARBA00023136"/>
    </source>
</evidence>
<feature type="domain" description="HAMP" evidence="13">
    <location>
        <begin position="206"/>
        <end position="259"/>
    </location>
</feature>
<dbReference type="SUPFAM" id="SSF55874">
    <property type="entry name" value="ATPase domain of HSP90 chaperone/DNA topoisomerase II/histidine kinase"/>
    <property type="match status" value="1"/>
</dbReference>
<dbReference type="SMART" id="SM00387">
    <property type="entry name" value="HATPase_c"/>
    <property type="match status" value="1"/>
</dbReference>
<evidence type="ECO:0000259" key="13">
    <source>
        <dbReference type="PROSITE" id="PS50885"/>
    </source>
</evidence>
<keyword evidence="9" id="KW-0902">Two-component regulatory system</keyword>
<dbReference type="Pfam" id="PF00672">
    <property type="entry name" value="HAMP"/>
    <property type="match status" value="1"/>
</dbReference>
<accession>A0ABN3FEW0</accession>
<dbReference type="Gene3D" id="1.10.287.130">
    <property type="match status" value="1"/>
</dbReference>
<feature type="domain" description="Histidine kinase" evidence="12">
    <location>
        <begin position="267"/>
        <end position="475"/>
    </location>
</feature>
<evidence type="ECO:0000256" key="3">
    <source>
        <dbReference type="ARBA" id="ARBA00012438"/>
    </source>
</evidence>
<dbReference type="CDD" id="cd00082">
    <property type="entry name" value="HisKA"/>
    <property type="match status" value="1"/>
</dbReference>
<keyword evidence="14" id="KW-0547">Nucleotide-binding</keyword>
<gene>
    <name evidence="14" type="ORF">GCM10010246_09350</name>
</gene>
<evidence type="ECO:0000256" key="6">
    <source>
        <dbReference type="ARBA" id="ARBA00022692"/>
    </source>
</evidence>
<dbReference type="PROSITE" id="PS50885">
    <property type="entry name" value="HAMP"/>
    <property type="match status" value="1"/>
</dbReference>
<comment type="subcellular location">
    <subcellularLocation>
        <location evidence="2">Cell membrane</location>
    </subcellularLocation>
</comment>
<dbReference type="SMART" id="SM00304">
    <property type="entry name" value="HAMP"/>
    <property type="match status" value="1"/>
</dbReference>
<evidence type="ECO:0000256" key="1">
    <source>
        <dbReference type="ARBA" id="ARBA00000085"/>
    </source>
</evidence>
<organism evidence="14 15">
    <name type="scientific">Streptomyces cuspidosporus</name>
    <dbReference type="NCBI Taxonomy" id="66882"/>
    <lineage>
        <taxon>Bacteria</taxon>
        <taxon>Bacillati</taxon>
        <taxon>Actinomycetota</taxon>
        <taxon>Actinomycetes</taxon>
        <taxon>Kitasatosporales</taxon>
        <taxon>Streptomycetaceae</taxon>
        <taxon>Streptomyces</taxon>
    </lineage>
</organism>
<protein>
    <recommendedName>
        <fullName evidence="3">histidine kinase</fullName>
        <ecNumber evidence="3">2.7.13.3</ecNumber>
    </recommendedName>
</protein>
<name>A0ABN3FEW0_9ACTN</name>
<reference evidence="14 15" key="1">
    <citation type="journal article" date="2019" name="Int. J. Syst. Evol. Microbiol.">
        <title>The Global Catalogue of Microorganisms (GCM) 10K type strain sequencing project: providing services to taxonomists for standard genome sequencing and annotation.</title>
        <authorList>
            <consortium name="The Broad Institute Genomics Platform"/>
            <consortium name="The Broad Institute Genome Sequencing Center for Infectious Disease"/>
            <person name="Wu L."/>
            <person name="Ma J."/>
        </authorList>
    </citation>
    <scope>NUCLEOTIDE SEQUENCE [LARGE SCALE GENOMIC DNA]</scope>
    <source>
        <strain evidence="14 15">JCM 4316</strain>
    </source>
</reference>
<dbReference type="InterPro" id="IPR003594">
    <property type="entry name" value="HATPase_dom"/>
</dbReference>
<evidence type="ECO:0000256" key="5">
    <source>
        <dbReference type="ARBA" id="ARBA00022679"/>
    </source>
</evidence>
<dbReference type="SMART" id="SM00388">
    <property type="entry name" value="HisKA"/>
    <property type="match status" value="1"/>
</dbReference>
<dbReference type="PROSITE" id="PS50109">
    <property type="entry name" value="HIS_KIN"/>
    <property type="match status" value="1"/>
</dbReference>
<comment type="caution">
    <text evidence="14">The sequence shown here is derived from an EMBL/GenBank/DDBJ whole genome shotgun (WGS) entry which is preliminary data.</text>
</comment>
<evidence type="ECO:0000256" key="11">
    <source>
        <dbReference type="SAM" id="Phobius"/>
    </source>
</evidence>
<keyword evidence="7" id="KW-0418">Kinase</keyword>
<dbReference type="EC" id="2.7.13.3" evidence="3"/>
<keyword evidence="5" id="KW-0808">Transferase</keyword>
<dbReference type="Pfam" id="PF02518">
    <property type="entry name" value="HATPase_c"/>
    <property type="match status" value="1"/>
</dbReference>
<keyword evidence="6 11" id="KW-0812">Transmembrane</keyword>
<evidence type="ECO:0000256" key="4">
    <source>
        <dbReference type="ARBA" id="ARBA00022553"/>
    </source>
</evidence>
<dbReference type="InterPro" id="IPR050428">
    <property type="entry name" value="TCS_sensor_his_kinase"/>
</dbReference>
<dbReference type="GO" id="GO:0005524">
    <property type="term" value="F:ATP binding"/>
    <property type="evidence" value="ECO:0007669"/>
    <property type="project" value="UniProtKB-KW"/>
</dbReference>
<keyword evidence="10 11" id="KW-0472">Membrane</keyword>
<evidence type="ECO:0000256" key="2">
    <source>
        <dbReference type="ARBA" id="ARBA00004236"/>
    </source>
</evidence>
<evidence type="ECO:0000313" key="14">
    <source>
        <dbReference type="EMBL" id="GAA2328904.1"/>
    </source>
</evidence>
<dbReference type="CDD" id="cd00075">
    <property type="entry name" value="HATPase"/>
    <property type="match status" value="1"/>
</dbReference>
<feature type="transmembrane region" description="Helical" evidence="11">
    <location>
        <begin position="35"/>
        <end position="56"/>
    </location>
</feature>
<dbReference type="Pfam" id="PF00512">
    <property type="entry name" value="HisKA"/>
    <property type="match status" value="1"/>
</dbReference>
<dbReference type="SUPFAM" id="SSF47384">
    <property type="entry name" value="Homodimeric domain of signal transducing histidine kinase"/>
    <property type="match status" value="1"/>
</dbReference>
<dbReference type="PANTHER" id="PTHR45436">
    <property type="entry name" value="SENSOR HISTIDINE KINASE YKOH"/>
    <property type="match status" value="1"/>
</dbReference>
<keyword evidence="14" id="KW-0067">ATP-binding</keyword>
<dbReference type="Gene3D" id="3.30.565.10">
    <property type="entry name" value="Histidine kinase-like ATPase, C-terminal domain"/>
    <property type="match status" value="1"/>
</dbReference>
<evidence type="ECO:0000256" key="8">
    <source>
        <dbReference type="ARBA" id="ARBA00022989"/>
    </source>
</evidence>
<dbReference type="PANTHER" id="PTHR45436:SF5">
    <property type="entry name" value="SENSOR HISTIDINE KINASE TRCS"/>
    <property type="match status" value="1"/>
</dbReference>
<proteinExistence type="predicted"/>
<comment type="catalytic activity">
    <reaction evidence="1">
        <text>ATP + protein L-histidine = ADP + protein N-phospho-L-histidine.</text>
        <dbReference type="EC" id="2.7.13.3"/>
    </reaction>
</comment>
<dbReference type="EMBL" id="BAAASD010000003">
    <property type="protein sequence ID" value="GAA2328904.1"/>
    <property type="molecule type" value="Genomic_DNA"/>
</dbReference>
<dbReference type="InterPro" id="IPR036890">
    <property type="entry name" value="HATPase_C_sf"/>
</dbReference>
<keyword evidence="4" id="KW-0597">Phosphoprotein</keyword>
<evidence type="ECO:0000259" key="12">
    <source>
        <dbReference type="PROSITE" id="PS50109"/>
    </source>
</evidence>
<dbReference type="PRINTS" id="PR00344">
    <property type="entry name" value="BCTRLSENSOR"/>
</dbReference>
<sequence>MRDTAASVASRRAETAPLPRYRLFRGHGLSLRVRLTIAATVVAALGLSLAAVLLVISQRASLIHSLDDNARQRALIIAAAVDKGRAIQPLPASGAGDDAAQVIDSRGRVIAASANVAGEPALFRVSAAAPGSEPSVHTVRGIPLGGQGTYRVAAVSAGPAHAPKTVYVGLATAPVDHNIDRLTVKLAFGLPALTALLAAAGWHITGRALGPVERLRGQAAEITATDLHRRLDLPPRTDEIQRLGATLNDLLARLDEATTRQRQFVADAAHELRSPVAAVRAEIETATRHPGADFSARLPELLEETVRLGRLVDDLVQLARLDATAGVPRETEIDLDDLVRTEVRRLHSRPGVAVACARVRPARVRGDPDALSRAIRNLLDNAVRHAHHHVEVSLDATETETVLRVRDDGVGIPPADRDRVFDRFTRLDDARSRDAGGSGLGLAIVREVATHHGGRACVEDGGPGARLALHLPLSQG</sequence>
<dbReference type="InterPro" id="IPR036097">
    <property type="entry name" value="HisK_dim/P_sf"/>
</dbReference>
<dbReference type="SUPFAM" id="SSF158472">
    <property type="entry name" value="HAMP domain-like"/>
    <property type="match status" value="1"/>
</dbReference>
<dbReference type="InterPro" id="IPR004358">
    <property type="entry name" value="Sig_transdc_His_kin-like_C"/>
</dbReference>
<evidence type="ECO:0000256" key="9">
    <source>
        <dbReference type="ARBA" id="ARBA00023012"/>
    </source>
</evidence>
<keyword evidence="8 11" id="KW-1133">Transmembrane helix</keyword>
<dbReference type="Proteomes" id="UP001500253">
    <property type="component" value="Unassembled WGS sequence"/>
</dbReference>
<dbReference type="InterPro" id="IPR005467">
    <property type="entry name" value="His_kinase_dom"/>
</dbReference>
<evidence type="ECO:0000256" key="7">
    <source>
        <dbReference type="ARBA" id="ARBA00022777"/>
    </source>
</evidence>
<dbReference type="InterPro" id="IPR003660">
    <property type="entry name" value="HAMP_dom"/>
</dbReference>